<protein>
    <recommendedName>
        <fullName evidence="4">Capsular polysaccharide biosynthesis protein</fullName>
    </recommendedName>
</protein>
<keyword evidence="3" id="KW-1185">Reference proteome</keyword>
<feature type="region of interest" description="Disordered" evidence="1">
    <location>
        <begin position="287"/>
        <end position="307"/>
    </location>
</feature>
<dbReference type="RefSeq" id="WP_191208836.1">
    <property type="nucleotide sequence ID" value="NZ_BAABKL010000018.1"/>
</dbReference>
<feature type="region of interest" description="Disordered" evidence="1">
    <location>
        <begin position="1"/>
        <end position="83"/>
    </location>
</feature>
<dbReference type="Proteomes" id="UP000632289">
    <property type="component" value="Unassembled WGS sequence"/>
</dbReference>
<gene>
    <name evidence="2" type="ORF">IF129_08100</name>
</gene>
<dbReference type="EMBL" id="JACXYU010000003">
    <property type="protein sequence ID" value="MBD3931525.1"/>
    <property type="molecule type" value="Genomic_DNA"/>
</dbReference>
<evidence type="ECO:0008006" key="4">
    <source>
        <dbReference type="Google" id="ProtNLM"/>
    </source>
</evidence>
<feature type="compositionally biased region" description="Low complexity" evidence="1">
    <location>
        <begin position="24"/>
        <end position="34"/>
    </location>
</feature>
<reference evidence="2" key="1">
    <citation type="submission" date="2020-09" db="EMBL/GenBank/DDBJ databases">
        <title>Secondary metabolite and genome analysis of marine Streptomyces chumphonensis KK1-2T.</title>
        <authorList>
            <person name="Phongsopitanun W."/>
            <person name="Kanchanasin P."/>
            <person name="Pittayakhajonwut P."/>
            <person name="Suwanborirux K."/>
            <person name="Tanasupawat S."/>
        </authorList>
    </citation>
    <scope>NUCLEOTIDE SEQUENCE</scope>
    <source>
        <strain evidence="2">KK1-2</strain>
    </source>
</reference>
<proteinExistence type="predicted"/>
<evidence type="ECO:0000313" key="3">
    <source>
        <dbReference type="Proteomes" id="UP000632289"/>
    </source>
</evidence>
<evidence type="ECO:0000256" key="1">
    <source>
        <dbReference type="SAM" id="MobiDB-lite"/>
    </source>
</evidence>
<feature type="compositionally biased region" description="Low complexity" evidence="1">
    <location>
        <begin position="47"/>
        <end position="60"/>
    </location>
</feature>
<dbReference type="AlphaFoldDB" id="A0A927EWZ9"/>
<accession>A0A927EWZ9</accession>
<evidence type="ECO:0000313" key="2">
    <source>
        <dbReference type="EMBL" id="MBD3931525.1"/>
    </source>
</evidence>
<feature type="compositionally biased region" description="Polar residues" evidence="1">
    <location>
        <begin position="36"/>
        <end position="46"/>
    </location>
</feature>
<name>A0A927EWZ9_9ACTN</name>
<organism evidence="2 3">
    <name type="scientific">Streptomyces chumphonensis</name>
    <dbReference type="NCBI Taxonomy" id="1214925"/>
    <lineage>
        <taxon>Bacteria</taxon>
        <taxon>Bacillati</taxon>
        <taxon>Actinomycetota</taxon>
        <taxon>Actinomycetes</taxon>
        <taxon>Kitasatosporales</taxon>
        <taxon>Streptomycetaceae</taxon>
        <taxon>Streptomyces</taxon>
    </lineage>
</organism>
<sequence>MPATDTTNTTNTTETTRKTKPTKPTKTAKPNRAARTTRTPDAESTSPGRPTEPATTGPRPGTRPDGEPGTATAAPGYDPPRLRDRALGTLLRAVRLLRRALVRRPRPPRRLARRLPRPPRWWPLPACVLLGLLAGGGWGTLSTPQYTATGYVVVVPGEKSDPTSALGFAQAYGRLATSGAVLAAAQRAAEVPAGTLRESVRSATSPDAPMIEVTGTATGPGAAAERANAVAEALAANGNTSAKRTGVELVLFARALPPAAPSSPSAPLAAAVGAAAGGLVGGLTLLARPRAATRPEESAPPAGEGTR</sequence>
<feature type="compositionally biased region" description="Low complexity" evidence="1">
    <location>
        <begin position="1"/>
        <end position="14"/>
    </location>
</feature>
<comment type="caution">
    <text evidence="2">The sequence shown here is derived from an EMBL/GenBank/DDBJ whole genome shotgun (WGS) entry which is preliminary data.</text>
</comment>